<name>A0ACB8XL13_ARCLA</name>
<accession>A0ACB8XL13</accession>
<evidence type="ECO:0000313" key="2">
    <source>
        <dbReference type="Proteomes" id="UP001055879"/>
    </source>
</evidence>
<dbReference type="Proteomes" id="UP001055879">
    <property type="component" value="Linkage Group LG17"/>
</dbReference>
<gene>
    <name evidence="1" type="ORF">L6452_43008</name>
</gene>
<organism evidence="1 2">
    <name type="scientific">Arctium lappa</name>
    <name type="common">Greater burdock</name>
    <name type="synonym">Lappa major</name>
    <dbReference type="NCBI Taxonomy" id="4217"/>
    <lineage>
        <taxon>Eukaryota</taxon>
        <taxon>Viridiplantae</taxon>
        <taxon>Streptophyta</taxon>
        <taxon>Embryophyta</taxon>
        <taxon>Tracheophyta</taxon>
        <taxon>Spermatophyta</taxon>
        <taxon>Magnoliopsida</taxon>
        <taxon>eudicotyledons</taxon>
        <taxon>Gunneridae</taxon>
        <taxon>Pentapetalae</taxon>
        <taxon>asterids</taxon>
        <taxon>campanulids</taxon>
        <taxon>Asterales</taxon>
        <taxon>Asteraceae</taxon>
        <taxon>Carduoideae</taxon>
        <taxon>Cardueae</taxon>
        <taxon>Arctiinae</taxon>
        <taxon>Arctium</taxon>
    </lineage>
</organism>
<sequence length="694" mass="78537">MEYFMRANVVRLRSHHRKYLLADDDGEHVSQDHQGTVKNARWTVEFDDEYDDVIRLKSCYGRYLTASEDHHILGVTGQKVIQSLPPKIDSSVEWEPVLEGCKVRLKTRYNNYLRANGGVPPWRNSVTHNIPHRHHDWILWEVEVVEIRLGPFPKKSNSSDPDLDLEGSFHLTSIPISQESNSKNEGRMIYYKLVDDDGEIVDAEGSFLFKGNCIQELTQNLEEETELENVIVCSRSPLNGKLYPLWLALPPNNTTMHVFVVPATSKEVNDSPFSLLRGRIRIMSSNHEPNRSAMEESNESEQISDHFICAVCLDILFKPIVLVCGHVTCFWCCHRSMDTRGQSHCPLCRHPYRHFPAICQMLHILLKKMYPVSYGRRKRQTLEDEEQNLFAFSPDVDLLVTSEELNHPSIGDQPFDFSCEDNLSINPTEEKELNDGSSAENCKQVTVADVLCAACKHLLFRPVVLNCGHVYCEGCITIPEDGVIVCQVCQGWHPSGVPSICKELDYFLEEQFSSDYALRRSSMQPYREQIQNENPLKEANDEGSKFSYPTEVNFLQWWTCHGSKFHPGVGCDMCGMCPIIGDRYRCKDCKEKSGYDLCGDCHKTGSKLAGRFNQKHTPEHRLELVKPVINRDVIYRLLSGQLAVVSAAQNRSNGSSEFASSSLDNNNNNNDDDGGGRGGGGGSREGQSDNQPPT</sequence>
<dbReference type="EMBL" id="CM042063">
    <property type="protein sequence ID" value="KAI3667937.1"/>
    <property type="molecule type" value="Genomic_DNA"/>
</dbReference>
<comment type="caution">
    <text evidence="1">The sequence shown here is derived from an EMBL/GenBank/DDBJ whole genome shotgun (WGS) entry which is preliminary data.</text>
</comment>
<proteinExistence type="predicted"/>
<evidence type="ECO:0000313" key="1">
    <source>
        <dbReference type="EMBL" id="KAI3667937.1"/>
    </source>
</evidence>
<protein>
    <submittedName>
        <fullName evidence="1">Uncharacterized protein</fullName>
    </submittedName>
</protein>
<reference evidence="1 2" key="2">
    <citation type="journal article" date="2022" name="Mol. Ecol. Resour.">
        <title>The genomes of chicory, endive, great burdock and yacon provide insights into Asteraceae paleo-polyploidization history and plant inulin production.</title>
        <authorList>
            <person name="Fan W."/>
            <person name="Wang S."/>
            <person name="Wang H."/>
            <person name="Wang A."/>
            <person name="Jiang F."/>
            <person name="Liu H."/>
            <person name="Zhao H."/>
            <person name="Xu D."/>
            <person name="Zhang Y."/>
        </authorList>
    </citation>
    <scope>NUCLEOTIDE SEQUENCE [LARGE SCALE GENOMIC DNA]</scope>
    <source>
        <strain evidence="2">cv. Niubang</strain>
    </source>
</reference>
<reference evidence="2" key="1">
    <citation type="journal article" date="2022" name="Mol. Ecol. Resour.">
        <title>The genomes of chicory, endive, great burdock and yacon provide insights into Asteraceae palaeo-polyploidization history and plant inulin production.</title>
        <authorList>
            <person name="Fan W."/>
            <person name="Wang S."/>
            <person name="Wang H."/>
            <person name="Wang A."/>
            <person name="Jiang F."/>
            <person name="Liu H."/>
            <person name="Zhao H."/>
            <person name="Xu D."/>
            <person name="Zhang Y."/>
        </authorList>
    </citation>
    <scope>NUCLEOTIDE SEQUENCE [LARGE SCALE GENOMIC DNA]</scope>
    <source>
        <strain evidence="2">cv. Niubang</strain>
    </source>
</reference>
<keyword evidence="2" id="KW-1185">Reference proteome</keyword>